<dbReference type="EMBL" id="CP019948">
    <property type="protein sequence ID" value="ARN80794.1"/>
    <property type="molecule type" value="Genomic_DNA"/>
</dbReference>
<name>A0A1W6MT72_9HYPH</name>
<evidence type="ECO:0000259" key="2">
    <source>
        <dbReference type="Pfam" id="PF01521"/>
    </source>
</evidence>
<organism evidence="3 4">
    <name type="scientific">Methylocystis bryophila</name>
    <dbReference type="NCBI Taxonomy" id="655015"/>
    <lineage>
        <taxon>Bacteria</taxon>
        <taxon>Pseudomonadati</taxon>
        <taxon>Pseudomonadota</taxon>
        <taxon>Alphaproteobacteria</taxon>
        <taxon>Hyphomicrobiales</taxon>
        <taxon>Methylocystaceae</taxon>
        <taxon>Methylocystis</taxon>
    </lineage>
</organism>
<gene>
    <name evidence="3" type="ORF">B1812_06575</name>
</gene>
<feature type="compositionally biased region" description="Polar residues" evidence="1">
    <location>
        <begin position="96"/>
        <end position="107"/>
    </location>
</feature>
<dbReference type="SUPFAM" id="SSF89360">
    <property type="entry name" value="HesB-like domain"/>
    <property type="match status" value="1"/>
</dbReference>
<dbReference type="InterPro" id="IPR000361">
    <property type="entry name" value="ATAP_core_dom"/>
</dbReference>
<keyword evidence="4" id="KW-1185">Reference proteome</keyword>
<dbReference type="STRING" id="655015.B1812_06575"/>
<dbReference type="Proteomes" id="UP000193978">
    <property type="component" value="Chromosome"/>
</dbReference>
<dbReference type="KEGG" id="mbry:B1812_06575"/>
<feature type="compositionally biased region" description="Low complexity" evidence="1">
    <location>
        <begin position="108"/>
        <end position="126"/>
    </location>
</feature>
<dbReference type="GO" id="GO:0051537">
    <property type="term" value="F:2 iron, 2 sulfur cluster binding"/>
    <property type="evidence" value="ECO:0007669"/>
    <property type="project" value="TreeGrafter"/>
</dbReference>
<protein>
    <submittedName>
        <fullName evidence="3">Iron-sulfur cluster assembly accessory protein</fullName>
    </submittedName>
</protein>
<accession>A0A1W6MT72</accession>
<evidence type="ECO:0000313" key="3">
    <source>
        <dbReference type="EMBL" id="ARN80794.1"/>
    </source>
</evidence>
<dbReference type="OrthoDB" id="8447658at2"/>
<reference evidence="3 4" key="1">
    <citation type="submission" date="2017-02" db="EMBL/GenBank/DDBJ databases">
        <authorList>
            <person name="Peterson S.W."/>
        </authorList>
    </citation>
    <scope>NUCLEOTIDE SEQUENCE [LARGE SCALE GENOMIC DNA]</scope>
    <source>
        <strain evidence="3 4">S285</strain>
    </source>
</reference>
<evidence type="ECO:0000256" key="1">
    <source>
        <dbReference type="SAM" id="MobiDB-lite"/>
    </source>
</evidence>
<dbReference type="GO" id="GO:0051539">
    <property type="term" value="F:4 iron, 4 sulfur cluster binding"/>
    <property type="evidence" value="ECO:0007669"/>
    <property type="project" value="TreeGrafter"/>
</dbReference>
<feature type="domain" description="Core" evidence="2">
    <location>
        <begin position="2"/>
        <end position="89"/>
    </location>
</feature>
<dbReference type="InterPro" id="IPR016092">
    <property type="entry name" value="ATAP"/>
</dbReference>
<dbReference type="Pfam" id="PF01521">
    <property type="entry name" value="Fe-S_biosyn"/>
    <property type="match status" value="1"/>
</dbReference>
<dbReference type="RefSeq" id="WP_085770874.1">
    <property type="nucleotide sequence ID" value="NZ_AP027149.1"/>
</dbReference>
<dbReference type="NCBIfam" id="TIGR00049">
    <property type="entry name" value="iron-sulfur cluster assembly accessory protein"/>
    <property type="match status" value="1"/>
</dbReference>
<dbReference type="GO" id="GO:0016226">
    <property type="term" value="P:iron-sulfur cluster assembly"/>
    <property type="evidence" value="ECO:0007669"/>
    <property type="project" value="InterPro"/>
</dbReference>
<sequence>MLILTRPAIGAIQSAMLQNDKAGFGVRIAAEGGCSGAKFSMRFEAEPLSEDVVIEIRDVRVFVDEASMDILRGATVDYTPDGDARGFNFTLDPETSLQSSCKSQPSETGTCGSASGRSCSCSASFQ</sequence>
<dbReference type="PANTHER" id="PTHR43011:SF1">
    <property type="entry name" value="IRON-SULFUR CLUSTER ASSEMBLY 2 HOMOLOG, MITOCHONDRIAL"/>
    <property type="match status" value="1"/>
</dbReference>
<evidence type="ECO:0000313" key="4">
    <source>
        <dbReference type="Proteomes" id="UP000193978"/>
    </source>
</evidence>
<dbReference type="GO" id="GO:0005506">
    <property type="term" value="F:iron ion binding"/>
    <property type="evidence" value="ECO:0007669"/>
    <property type="project" value="TreeGrafter"/>
</dbReference>
<proteinExistence type="predicted"/>
<dbReference type="PANTHER" id="PTHR43011">
    <property type="entry name" value="IRON-SULFUR CLUSTER ASSEMBLY 2 HOMOLOG, MITOCHONDRIAL"/>
    <property type="match status" value="1"/>
</dbReference>
<dbReference type="InterPro" id="IPR035903">
    <property type="entry name" value="HesB-like_dom_sf"/>
</dbReference>
<dbReference type="AlphaFoldDB" id="A0A1W6MT72"/>
<feature type="region of interest" description="Disordered" evidence="1">
    <location>
        <begin position="96"/>
        <end position="126"/>
    </location>
</feature>
<dbReference type="Gene3D" id="2.60.300.12">
    <property type="entry name" value="HesB-like domain"/>
    <property type="match status" value="1"/>
</dbReference>